<dbReference type="SUPFAM" id="SSF110849">
    <property type="entry name" value="ParB/Sulfiredoxin"/>
    <property type="match status" value="1"/>
</dbReference>
<feature type="domain" description="ParB-like N-terminal" evidence="4">
    <location>
        <begin position="17"/>
        <end position="106"/>
    </location>
</feature>
<evidence type="ECO:0000256" key="2">
    <source>
        <dbReference type="ARBA" id="ARBA00006295"/>
    </source>
</evidence>
<proteinExistence type="inferred from homology"/>
<dbReference type="InterPro" id="IPR041468">
    <property type="entry name" value="HTH_ParB/Spo0J"/>
</dbReference>
<dbReference type="FunFam" id="3.90.1530.30:FF:000001">
    <property type="entry name" value="Chromosome partitioning protein ParB"/>
    <property type="match status" value="1"/>
</dbReference>
<dbReference type="Proteomes" id="UP000284731">
    <property type="component" value="Unassembled WGS sequence"/>
</dbReference>
<comment type="caution">
    <text evidence="5">The sequence shown here is derived from an EMBL/GenBank/DDBJ whole genome shotgun (WGS) entry which is preliminary data.</text>
</comment>
<evidence type="ECO:0000256" key="1">
    <source>
        <dbReference type="ARBA" id="ARBA00004453"/>
    </source>
</evidence>
<protein>
    <submittedName>
        <fullName evidence="5">ParB/RepB/Spo0J family partition protein</fullName>
    </submittedName>
</protein>
<dbReference type="AlphaFoldDB" id="A0A412PHG0"/>
<comment type="similarity">
    <text evidence="2">Belongs to the ParB family.</text>
</comment>
<keyword evidence="3" id="KW-0238">DNA-binding</keyword>
<dbReference type="SMART" id="SM00470">
    <property type="entry name" value="ParB"/>
    <property type="match status" value="1"/>
</dbReference>
<dbReference type="GO" id="GO:0009295">
    <property type="term" value="C:nucleoid"/>
    <property type="evidence" value="ECO:0007669"/>
    <property type="project" value="UniProtKB-SubCell"/>
</dbReference>
<dbReference type="PANTHER" id="PTHR33375:SF8">
    <property type="entry name" value="NUCLEOID OCCLUSION PROTEIN"/>
    <property type="match status" value="1"/>
</dbReference>
<dbReference type="EMBL" id="QRWX01000001">
    <property type="protein sequence ID" value="RGT57594.1"/>
    <property type="molecule type" value="Genomic_DNA"/>
</dbReference>
<dbReference type="InterPro" id="IPR050336">
    <property type="entry name" value="Chromosome_partition/occlusion"/>
</dbReference>
<dbReference type="Gene3D" id="3.90.1530.30">
    <property type="match status" value="1"/>
</dbReference>
<name>A0A412PHG0_9FIRM</name>
<dbReference type="FunFam" id="1.10.10.2830:FF:000001">
    <property type="entry name" value="Chromosome partitioning protein ParB"/>
    <property type="match status" value="1"/>
</dbReference>
<dbReference type="RefSeq" id="WP_118764102.1">
    <property type="nucleotide sequence ID" value="NZ_CABJCF010000001.1"/>
</dbReference>
<dbReference type="InterPro" id="IPR004437">
    <property type="entry name" value="ParB/RepB/Spo0J"/>
</dbReference>
<evidence type="ECO:0000313" key="5">
    <source>
        <dbReference type="EMBL" id="RGT57594.1"/>
    </source>
</evidence>
<dbReference type="PANTHER" id="PTHR33375">
    <property type="entry name" value="CHROMOSOME-PARTITIONING PROTEIN PARB-RELATED"/>
    <property type="match status" value="1"/>
</dbReference>
<evidence type="ECO:0000256" key="3">
    <source>
        <dbReference type="ARBA" id="ARBA00023125"/>
    </source>
</evidence>
<dbReference type="InterPro" id="IPR003115">
    <property type="entry name" value="ParB_N"/>
</dbReference>
<accession>A0A412PHG0</accession>
<dbReference type="GO" id="GO:0003677">
    <property type="term" value="F:DNA binding"/>
    <property type="evidence" value="ECO:0007669"/>
    <property type="project" value="UniProtKB-KW"/>
</dbReference>
<sequence length="269" mass="30838">MPSILSIFDRKDTNRIVDIPTEKIVPSRYQPRLVFDEEALRELALSIKENGLIQPITVRKIDDIYEIITGERRFRACKMIGFKEVPCYIMSPNENQAAQMALVENIQRENLTAIEEAKSYLQIMRQSGLTQEQVAQKVGKSQSAVANKIRLLNLPIEIQDAVMETKITERHARALLTVPSDKQKEVFHHIVAAEFNVRQTEDYIASLDDIPKKKHKHQKTKGFSRSTQIAVNTINQSIKLINKMGIQAKVETEDRPQEVCMIIRFPKNS</sequence>
<reference evidence="5 6" key="1">
    <citation type="submission" date="2018-08" db="EMBL/GenBank/DDBJ databases">
        <title>A genome reference for cultivated species of the human gut microbiota.</title>
        <authorList>
            <person name="Zou Y."/>
            <person name="Xue W."/>
            <person name="Luo G."/>
        </authorList>
    </citation>
    <scope>NUCLEOTIDE SEQUENCE [LARGE SCALE GENOMIC DNA]</scope>
    <source>
        <strain evidence="5 6">AF18-46</strain>
    </source>
</reference>
<dbReference type="GO" id="GO:0045881">
    <property type="term" value="P:positive regulation of sporulation resulting in formation of a cellular spore"/>
    <property type="evidence" value="ECO:0007669"/>
    <property type="project" value="TreeGrafter"/>
</dbReference>
<evidence type="ECO:0000259" key="4">
    <source>
        <dbReference type="SMART" id="SM00470"/>
    </source>
</evidence>
<evidence type="ECO:0000313" key="6">
    <source>
        <dbReference type="Proteomes" id="UP000284731"/>
    </source>
</evidence>
<comment type="subcellular location">
    <subcellularLocation>
        <location evidence="1">Cytoplasm</location>
        <location evidence="1">Nucleoid</location>
    </subcellularLocation>
</comment>
<dbReference type="InterPro" id="IPR036086">
    <property type="entry name" value="ParB/Sulfiredoxin_sf"/>
</dbReference>
<gene>
    <name evidence="5" type="ORF">DWX20_00660</name>
</gene>
<dbReference type="Gene3D" id="1.10.10.2830">
    <property type="match status" value="1"/>
</dbReference>
<dbReference type="GO" id="GO:0005694">
    <property type="term" value="C:chromosome"/>
    <property type="evidence" value="ECO:0007669"/>
    <property type="project" value="TreeGrafter"/>
</dbReference>
<dbReference type="GO" id="GO:0007059">
    <property type="term" value="P:chromosome segregation"/>
    <property type="evidence" value="ECO:0007669"/>
    <property type="project" value="TreeGrafter"/>
</dbReference>
<dbReference type="Pfam" id="PF17762">
    <property type="entry name" value="HTH_ParB"/>
    <property type="match status" value="1"/>
</dbReference>
<dbReference type="CDD" id="cd16393">
    <property type="entry name" value="SPO0J_N"/>
    <property type="match status" value="1"/>
</dbReference>
<dbReference type="NCBIfam" id="TIGR00180">
    <property type="entry name" value="parB_part"/>
    <property type="match status" value="1"/>
</dbReference>
<organism evidence="5 6">
    <name type="scientific">Solobacterium moorei</name>
    <dbReference type="NCBI Taxonomy" id="102148"/>
    <lineage>
        <taxon>Bacteria</taxon>
        <taxon>Bacillati</taxon>
        <taxon>Bacillota</taxon>
        <taxon>Erysipelotrichia</taxon>
        <taxon>Erysipelotrichales</taxon>
        <taxon>Erysipelotrichaceae</taxon>
        <taxon>Solobacterium</taxon>
    </lineage>
</organism>
<dbReference type="Pfam" id="PF02195">
    <property type="entry name" value="ParB_N"/>
    <property type="match status" value="1"/>
</dbReference>